<name>A0A1S8S1X6_CLOBE</name>
<dbReference type="EMBL" id="LZZI01000075">
    <property type="protein sequence ID" value="OOM59457.1"/>
    <property type="molecule type" value="Genomic_DNA"/>
</dbReference>
<evidence type="ECO:0000313" key="2">
    <source>
        <dbReference type="Proteomes" id="UP000190973"/>
    </source>
</evidence>
<proteinExistence type="predicted"/>
<organism evidence="1 2">
    <name type="scientific">Clostridium beijerinckii</name>
    <name type="common">Clostridium MP</name>
    <dbReference type="NCBI Taxonomy" id="1520"/>
    <lineage>
        <taxon>Bacteria</taxon>
        <taxon>Bacillati</taxon>
        <taxon>Bacillota</taxon>
        <taxon>Clostridia</taxon>
        <taxon>Eubacteriales</taxon>
        <taxon>Clostridiaceae</taxon>
        <taxon>Clostridium</taxon>
    </lineage>
</organism>
<dbReference type="Proteomes" id="UP000190973">
    <property type="component" value="Unassembled WGS sequence"/>
</dbReference>
<dbReference type="AlphaFoldDB" id="A0A1S8S1X6"/>
<dbReference type="PANTHER" id="PTHR32011:SF2">
    <property type="entry name" value="OS08G0472400 PROTEIN"/>
    <property type="match status" value="1"/>
</dbReference>
<sequence length="185" mass="22008">MDYSEIMSHLKAKGIIFENGLGAQEINDIENFYEIRFPPDLKEFLSIALPISDNFVNWRDTSKNNVSKIKDRLNWPLEGMIFDIENNIFWYDSWGKKPNNLADAIDICKKEMRKVPKLIPIYSHRYIPSEPNEIDNPIFSVYQTDIIYYGENLLSYLQVEFDMKKYNDINFDSIKKIRFWEDLQS</sequence>
<comment type="caution">
    <text evidence="1">The sequence shown here is derived from an EMBL/GenBank/DDBJ whole genome shotgun (WGS) entry which is preliminary data.</text>
</comment>
<protein>
    <recommendedName>
        <fullName evidence="3">SMI1/KNR4 family protein</fullName>
    </recommendedName>
</protein>
<evidence type="ECO:0008006" key="3">
    <source>
        <dbReference type="Google" id="ProtNLM"/>
    </source>
</evidence>
<reference evidence="1 2" key="1">
    <citation type="submission" date="2016-05" db="EMBL/GenBank/DDBJ databases">
        <title>Microbial solvent formation.</title>
        <authorList>
            <person name="Poehlein A."/>
            <person name="Montoya Solano J.D."/>
            <person name="Flitsch S."/>
            <person name="Krabben P."/>
            <person name="Duerre P."/>
            <person name="Daniel R."/>
        </authorList>
    </citation>
    <scope>NUCLEOTIDE SEQUENCE [LARGE SCALE GENOMIC DNA]</scope>
    <source>
        <strain evidence="1 2">DSM 53</strain>
    </source>
</reference>
<gene>
    <name evidence="1" type="ORF">CLBCK_35000</name>
</gene>
<dbReference type="InterPro" id="IPR037883">
    <property type="entry name" value="Knr4/Smi1-like_sf"/>
</dbReference>
<dbReference type="RefSeq" id="WP_077839877.1">
    <property type="nucleotide sequence ID" value="NZ_JABTAE010000001.1"/>
</dbReference>
<dbReference type="SUPFAM" id="SSF160631">
    <property type="entry name" value="SMI1/KNR4-like"/>
    <property type="match status" value="1"/>
</dbReference>
<accession>A0A1S8S1X6</accession>
<evidence type="ECO:0000313" key="1">
    <source>
        <dbReference type="EMBL" id="OOM59457.1"/>
    </source>
</evidence>
<dbReference type="PANTHER" id="PTHR32011">
    <property type="entry name" value="OS08G0472400 PROTEIN"/>
    <property type="match status" value="1"/>
</dbReference>